<proteinExistence type="predicted"/>
<protein>
    <submittedName>
        <fullName evidence="1">Uncharacterized protein</fullName>
    </submittedName>
</protein>
<dbReference type="AlphaFoldDB" id="A0A2P2PGQ8"/>
<organism evidence="1">
    <name type="scientific">Rhizophora mucronata</name>
    <name type="common">Asiatic mangrove</name>
    <dbReference type="NCBI Taxonomy" id="61149"/>
    <lineage>
        <taxon>Eukaryota</taxon>
        <taxon>Viridiplantae</taxon>
        <taxon>Streptophyta</taxon>
        <taxon>Embryophyta</taxon>
        <taxon>Tracheophyta</taxon>
        <taxon>Spermatophyta</taxon>
        <taxon>Magnoliopsida</taxon>
        <taxon>eudicotyledons</taxon>
        <taxon>Gunneridae</taxon>
        <taxon>Pentapetalae</taxon>
        <taxon>rosids</taxon>
        <taxon>fabids</taxon>
        <taxon>Malpighiales</taxon>
        <taxon>Rhizophoraceae</taxon>
        <taxon>Rhizophora</taxon>
    </lineage>
</organism>
<sequence length="25" mass="2551">MPPVLFSSGAGEVLPLFAAAADRSF</sequence>
<evidence type="ECO:0000313" key="1">
    <source>
        <dbReference type="EMBL" id="MBX53948.1"/>
    </source>
</evidence>
<name>A0A2P2PGQ8_RHIMU</name>
<reference evidence="1" key="1">
    <citation type="submission" date="2018-02" db="EMBL/GenBank/DDBJ databases">
        <title>Rhizophora mucronata_Transcriptome.</title>
        <authorList>
            <person name="Meera S.P."/>
            <person name="Sreeshan A."/>
            <person name="Augustine A."/>
        </authorList>
    </citation>
    <scope>NUCLEOTIDE SEQUENCE</scope>
    <source>
        <tissue evidence="1">Leaf</tissue>
    </source>
</reference>
<dbReference type="EMBL" id="GGEC01073464">
    <property type="protein sequence ID" value="MBX53948.1"/>
    <property type="molecule type" value="Transcribed_RNA"/>
</dbReference>
<accession>A0A2P2PGQ8</accession>